<dbReference type="Proteomes" id="UP001186944">
    <property type="component" value="Unassembled WGS sequence"/>
</dbReference>
<keyword evidence="2 4" id="KW-0560">Oxidoreductase</keyword>
<dbReference type="PANTHER" id="PTHR43245:SF51">
    <property type="entry name" value="SHORT CHAIN DEHYDROGENASE_REDUCTASE FAMILY 42E, MEMBER 2"/>
    <property type="match status" value="1"/>
</dbReference>
<dbReference type="InterPro" id="IPR050177">
    <property type="entry name" value="Lipid_A_modif_metabolic_enz"/>
</dbReference>
<feature type="transmembrane region" description="Helical" evidence="4">
    <location>
        <begin position="268"/>
        <end position="287"/>
    </location>
</feature>
<dbReference type="EMBL" id="VSWD01000010">
    <property type="protein sequence ID" value="KAK3090039.1"/>
    <property type="molecule type" value="Genomic_DNA"/>
</dbReference>
<keyword evidence="4" id="KW-0472">Membrane</keyword>
<reference evidence="6" key="1">
    <citation type="submission" date="2019-08" db="EMBL/GenBank/DDBJ databases">
        <title>The improved chromosome-level genome for the pearl oyster Pinctada fucata martensii using PacBio sequencing and Hi-C.</title>
        <authorList>
            <person name="Zheng Z."/>
        </authorList>
    </citation>
    <scope>NUCLEOTIDE SEQUENCE</scope>
    <source>
        <strain evidence="6">ZZ-2019</strain>
        <tissue evidence="6">Adductor muscle</tissue>
    </source>
</reference>
<evidence type="ECO:0000256" key="1">
    <source>
        <dbReference type="ARBA" id="ARBA00009219"/>
    </source>
</evidence>
<organism evidence="6 7">
    <name type="scientific">Pinctada imbricata</name>
    <name type="common">Atlantic pearl-oyster</name>
    <name type="synonym">Pinctada martensii</name>
    <dbReference type="NCBI Taxonomy" id="66713"/>
    <lineage>
        <taxon>Eukaryota</taxon>
        <taxon>Metazoa</taxon>
        <taxon>Spiralia</taxon>
        <taxon>Lophotrochozoa</taxon>
        <taxon>Mollusca</taxon>
        <taxon>Bivalvia</taxon>
        <taxon>Autobranchia</taxon>
        <taxon>Pteriomorphia</taxon>
        <taxon>Pterioida</taxon>
        <taxon>Pterioidea</taxon>
        <taxon>Pteriidae</taxon>
        <taxon>Pinctada</taxon>
    </lineage>
</organism>
<sequence>MTCETHLVTGGGGYPGYHLGKKLAELGKSVILLDIRPPSWQMVEGMKFIQCNITRYDEVEEAFRGVDCVYHLASYGMSGREQLNKKLIEAVNIGGTKNVIDACIKHRISRLVYTSTYNVVFGGQEIMDGEESLPYLPLDKHPDHYSRTKSIAEQLVMEANGREGLHTCALRLAGVYGPGEQRHIPRTMSMVEAGFLLMLYGEGSLQDFLHVDNLVQGHILAMQALSPANHSVAAGQTYFLSDGAPINTFLFFKPLFEGLGYKLPKLQIPLSVVYFIAYLTEWIHYIVGRIYNFQPMLTRTEVYKTGVTHYFSIRKAQRDLGYEPTVQNDLTLVLKEYIAAGHGRKRRKGSSFVYYLVNVIIGLIFASFILSYLPGVK</sequence>
<keyword evidence="7" id="KW-1185">Reference proteome</keyword>
<dbReference type="SUPFAM" id="SSF51735">
    <property type="entry name" value="NAD(P)-binding Rossmann-fold domains"/>
    <property type="match status" value="1"/>
</dbReference>
<feature type="transmembrane region" description="Helical" evidence="4">
    <location>
        <begin position="352"/>
        <end position="373"/>
    </location>
</feature>
<evidence type="ECO:0000256" key="4">
    <source>
        <dbReference type="RuleBase" id="RU004475"/>
    </source>
</evidence>
<accession>A0AA89BT42</accession>
<evidence type="ECO:0000259" key="5">
    <source>
        <dbReference type="Pfam" id="PF01073"/>
    </source>
</evidence>
<dbReference type="GO" id="GO:0006694">
    <property type="term" value="P:steroid biosynthetic process"/>
    <property type="evidence" value="ECO:0007669"/>
    <property type="project" value="InterPro"/>
</dbReference>
<evidence type="ECO:0000313" key="6">
    <source>
        <dbReference type="EMBL" id="KAK3090039.1"/>
    </source>
</evidence>
<dbReference type="Pfam" id="PF01073">
    <property type="entry name" value="3Beta_HSD"/>
    <property type="match status" value="1"/>
</dbReference>
<dbReference type="AlphaFoldDB" id="A0AA89BT42"/>
<comment type="caution">
    <text evidence="6">The sequence shown here is derived from an EMBL/GenBank/DDBJ whole genome shotgun (WGS) entry which is preliminary data.</text>
</comment>
<gene>
    <name evidence="6" type="ORF">FSP39_008726</name>
</gene>
<dbReference type="PANTHER" id="PTHR43245">
    <property type="entry name" value="BIFUNCTIONAL POLYMYXIN RESISTANCE PROTEIN ARNA"/>
    <property type="match status" value="1"/>
</dbReference>
<keyword evidence="4" id="KW-0812">Transmembrane</keyword>
<feature type="domain" description="3-beta hydroxysteroid dehydrogenase/isomerase" evidence="5">
    <location>
        <begin position="7"/>
        <end position="268"/>
    </location>
</feature>
<evidence type="ECO:0000256" key="3">
    <source>
        <dbReference type="ARBA" id="ARBA00023027"/>
    </source>
</evidence>
<name>A0AA89BT42_PINIB</name>
<dbReference type="InterPro" id="IPR002225">
    <property type="entry name" value="3Beta_OHSteriod_DH/Estase"/>
</dbReference>
<dbReference type="GO" id="GO:0016616">
    <property type="term" value="F:oxidoreductase activity, acting on the CH-OH group of donors, NAD or NADP as acceptor"/>
    <property type="evidence" value="ECO:0007669"/>
    <property type="project" value="InterPro"/>
</dbReference>
<comment type="similarity">
    <text evidence="1 4">Belongs to the 3-beta-HSD family.</text>
</comment>
<evidence type="ECO:0000256" key="2">
    <source>
        <dbReference type="ARBA" id="ARBA00023002"/>
    </source>
</evidence>
<proteinExistence type="inferred from homology"/>
<protein>
    <recommendedName>
        <fullName evidence="5">3-beta hydroxysteroid dehydrogenase/isomerase domain-containing protein</fullName>
    </recommendedName>
</protein>
<evidence type="ECO:0000313" key="7">
    <source>
        <dbReference type="Proteomes" id="UP001186944"/>
    </source>
</evidence>
<dbReference type="FunFam" id="3.40.50.720:FF:000138">
    <property type="entry name" value="Short-chain dehydrogenase/reductase family 42E member 1"/>
    <property type="match status" value="1"/>
</dbReference>
<keyword evidence="3" id="KW-0520">NAD</keyword>
<dbReference type="InterPro" id="IPR036291">
    <property type="entry name" value="NAD(P)-bd_dom_sf"/>
</dbReference>
<keyword evidence="4" id="KW-1133">Transmembrane helix</keyword>
<dbReference type="Gene3D" id="3.40.50.720">
    <property type="entry name" value="NAD(P)-binding Rossmann-like Domain"/>
    <property type="match status" value="1"/>
</dbReference>